<accession>A0A1F6NZU1</accession>
<dbReference type="Proteomes" id="UP000178895">
    <property type="component" value="Unassembled WGS sequence"/>
</dbReference>
<name>A0A1F6NZU1_9BACT</name>
<dbReference type="AlphaFoldDB" id="A0A1F6NZU1"/>
<proteinExistence type="predicted"/>
<gene>
    <name evidence="1" type="ORF">A2469_00350</name>
</gene>
<reference evidence="1 2" key="1">
    <citation type="journal article" date="2016" name="Nat. Commun.">
        <title>Thousands of microbial genomes shed light on interconnected biogeochemical processes in an aquifer system.</title>
        <authorList>
            <person name="Anantharaman K."/>
            <person name="Brown C.T."/>
            <person name="Hug L.A."/>
            <person name="Sharon I."/>
            <person name="Castelle C.J."/>
            <person name="Probst A.J."/>
            <person name="Thomas B.C."/>
            <person name="Singh A."/>
            <person name="Wilkins M.J."/>
            <person name="Karaoz U."/>
            <person name="Brodie E.L."/>
            <person name="Williams K.H."/>
            <person name="Hubbard S.S."/>
            <person name="Banfield J.F."/>
        </authorList>
    </citation>
    <scope>NUCLEOTIDE SEQUENCE [LARGE SCALE GENOMIC DNA]</scope>
</reference>
<evidence type="ECO:0000313" key="1">
    <source>
        <dbReference type="EMBL" id="OGH89452.1"/>
    </source>
</evidence>
<evidence type="ECO:0000313" key="2">
    <source>
        <dbReference type="Proteomes" id="UP000178895"/>
    </source>
</evidence>
<organism evidence="1 2">
    <name type="scientific">Candidatus Magasanikbacteria bacterium RIFOXYC2_FULL_40_16</name>
    <dbReference type="NCBI Taxonomy" id="1798703"/>
    <lineage>
        <taxon>Bacteria</taxon>
        <taxon>Candidatus Magasanikiibacteriota</taxon>
    </lineage>
</organism>
<dbReference type="EMBL" id="MFQY01000046">
    <property type="protein sequence ID" value="OGH89452.1"/>
    <property type="molecule type" value="Genomic_DNA"/>
</dbReference>
<protein>
    <submittedName>
        <fullName evidence="1">Uncharacterized protein</fullName>
    </submittedName>
</protein>
<comment type="caution">
    <text evidence="1">The sequence shown here is derived from an EMBL/GenBank/DDBJ whole genome shotgun (WGS) entry which is preliminary data.</text>
</comment>
<sequence length="115" mass="13315">MSVENPSNKTPMDQFEILSLQAEIYGDDDYELNDNDKKMVENFMNLVPQKTKTIMDNTGTIDKLRLAKLYFSEHLEDLYKACLSKSIPGTHELGNLFQILVIIFREDPRFKNPAK</sequence>